<dbReference type="Pfam" id="PF00753">
    <property type="entry name" value="Lactamase_B"/>
    <property type="match status" value="1"/>
</dbReference>
<dbReference type="PANTHER" id="PTHR42951">
    <property type="entry name" value="METALLO-BETA-LACTAMASE DOMAIN-CONTAINING"/>
    <property type="match status" value="1"/>
</dbReference>
<organism evidence="3 4">
    <name type="scientific">Chungangia koreensis</name>
    <dbReference type="NCBI Taxonomy" id="752657"/>
    <lineage>
        <taxon>Bacteria</taxon>
        <taxon>Bacillati</taxon>
        <taxon>Bacillota</taxon>
        <taxon>Bacilli</taxon>
        <taxon>Lactobacillales</taxon>
        <taxon>Chungangia</taxon>
    </lineage>
</organism>
<dbReference type="InterPro" id="IPR001279">
    <property type="entry name" value="Metallo-B-lactamas"/>
</dbReference>
<dbReference type="CDD" id="cd16282">
    <property type="entry name" value="metallo-hydrolase-like_MBL-fold"/>
    <property type="match status" value="1"/>
</dbReference>
<dbReference type="Gene3D" id="3.60.15.10">
    <property type="entry name" value="Ribonuclease Z/Hydroxyacylglutathione hydrolase-like"/>
    <property type="match status" value="1"/>
</dbReference>
<reference evidence="4" key="1">
    <citation type="journal article" date="2019" name="Int. J. Syst. Evol. Microbiol.">
        <title>The Global Catalogue of Microorganisms (GCM) 10K type strain sequencing project: providing services to taxonomists for standard genome sequencing and annotation.</title>
        <authorList>
            <consortium name="The Broad Institute Genomics Platform"/>
            <consortium name="The Broad Institute Genome Sequencing Center for Infectious Disease"/>
            <person name="Wu L."/>
            <person name="Ma J."/>
        </authorList>
    </citation>
    <scope>NUCLEOTIDE SEQUENCE [LARGE SCALE GENOMIC DNA]</scope>
    <source>
        <strain evidence="4">CCUG 59778</strain>
    </source>
</reference>
<accession>A0ABV8X9L9</accession>
<feature type="domain" description="Metallo-beta-lactamase" evidence="2">
    <location>
        <begin position="27"/>
        <end position="241"/>
    </location>
</feature>
<evidence type="ECO:0000313" key="4">
    <source>
        <dbReference type="Proteomes" id="UP001595817"/>
    </source>
</evidence>
<name>A0ABV8X9L9_9LACT</name>
<dbReference type="RefSeq" id="WP_378157171.1">
    <property type="nucleotide sequence ID" value="NZ_JBHSEC010000022.1"/>
</dbReference>
<gene>
    <name evidence="3" type="ORF">ACFOZY_15570</name>
</gene>
<sequence length="303" mass="34487">METPYFKVKQLTDGVYAVIAKPGAGAMSNSGIIDLGKEVLIVDTFTTPDAAKALKQTAEKLTQKKVKYVFNTHYHGDHTFGNQLFQDAIIISTPETRDLHIEKNRIGDLETEKMEMEAYLKQLENRLINERNSIAKSSVTNQLHEMTKVLEAIDELKIIPPNHLFEEKLVLEGENRRVECYCFGGGHTESDAVLYLPEERILFAGDLVLEKLHPPIYNSEMFLENLQKLSELEIELIVTGHGGIVQKGQINLLIEYLNHLRKIVLEKENDLSTIRIPTNYADWLGVDGFKRNVHVVFNELKTK</sequence>
<dbReference type="InterPro" id="IPR036866">
    <property type="entry name" value="RibonucZ/Hydroxyglut_hydro"/>
</dbReference>
<dbReference type="PANTHER" id="PTHR42951:SF4">
    <property type="entry name" value="ACYL-COENZYME A THIOESTERASE MBLAC2"/>
    <property type="match status" value="1"/>
</dbReference>
<keyword evidence="1" id="KW-0175">Coiled coil</keyword>
<keyword evidence="4" id="KW-1185">Reference proteome</keyword>
<comment type="caution">
    <text evidence="3">The sequence shown here is derived from an EMBL/GenBank/DDBJ whole genome shotgun (WGS) entry which is preliminary data.</text>
</comment>
<dbReference type="EMBL" id="JBHSEC010000022">
    <property type="protein sequence ID" value="MFC4411809.1"/>
    <property type="molecule type" value="Genomic_DNA"/>
</dbReference>
<dbReference type="InterPro" id="IPR050855">
    <property type="entry name" value="NDM-1-like"/>
</dbReference>
<feature type="coiled-coil region" evidence="1">
    <location>
        <begin position="106"/>
        <end position="133"/>
    </location>
</feature>
<evidence type="ECO:0000259" key="2">
    <source>
        <dbReference type="SMART" id="SM00849"/>
    </source>
</evidence>
<evidence type="ECO:0000313" key="3">
    <source>
        <dbReference type="EMBL" id="MFC4411809.1"/>
    </source>
</evidence>
<protein>
    <submittedName>
        <fullName evidence="3">MBL fold metallo-hydrolase</fullName>
    </submittedName>
</protein>
<dbReference type="Proteomes" id="UP001595817">
    <property type="component" value="Unassembled WGS sequence"/>
</dbReference>
<evidence type="ECO:0000256" key="1">
    <source>
        <dbReference type="SAM" id="Coils"/>
    </source>
</evidence>
<proteinExistence type="predicted"/>
<dbReference type="SMART" id="SM00849">
    <property type="entry name" value="Lactamase_B"/>
    <property type="match status" value="1"/>
</dbReference>
<dbReference type="SUPFAM" id="SSF56281">
    <property type="entry name" value="Metallo-hydrolase/oxidoreductase"/>
    <property type="match status" value="1"/>
</dbReference>